<evidence type="ECO:0000313" key="1">
    <source>
        <dbReference type="EMBL" id="GFQ71282.1"/>
    </source>
</evidence>
<reference evidence="1" key="1">
    <citation type="submission" date="2020-07" db="EMBL/GenBank/DDBJ databases">
        <title>Multicomponent nature underlies the extraordinary mechanical properties of spider dragline silk.</title>
        <authorList>
            <person name="Kono N."/>
            <person name="Nakamura H."/>
            <person name="Mori M."/>
            <person name="Yoshida Y."/>
            <person name="Ohtoshi R."/>
            <person name="Malay A.D."/>
            <person name="Moran D.A.P."/>
            <person name="Tomita M."/>
            <person name="Numata K."/>
            <person name="Arakawa K."/>
        </authorList>
    </citation>
    <scope>NUCLEOTIDE SEQUENCE</scope>
</reference>
<dbReference type="Proteomes" id="UP000887116">
    <property type="component" value="Unassembled WGS sequence"/>
</dbReference>
<dbReference type="EMBL" id="BMAO01001134">
    <property type="protein sequence ID" value="GFQ71282.1"/>
    <property type="molecule type" value="Genomic_DNA"/>
</dbReference>
<comment type="caution">
    <text evidence="1">The sequence shown here is derived from an EMBL/GenBank/DDBJ whole genome shotgun (WGS) entry which is preliminary data.</text>
</comment>
<keyword evidence="2" id="KW-1185">Reference proteome</keyword>
<dbReference type="AlphaFoldDB" id="A0A8X6HCA1"/>
<evidence type="ECO:0000313" key="2">
    <source>
        <dbReference type="Proteomes" id="UP000887116"/>
    </source>
</evidence>
<accession>A0A8X6HCA1</accession>
<gene>
    <name evidence="1" type="ORF">TNCT_615281</name>
</gene>
<sequence>MTSGEHVKDSGLHSLQLSKTPGRFSHVKTIQTFFAMPGNDREGLFKKFPERFFVVGNADRRGRTSAKKLVEDLNFKTRLVTTCGQLLWKYHAPRNCSLIEQKMNCRYQLQQPMPSSFKVSLRTERSTVPDWGCMVAGATLLHPFWPETRRQ</sequence>
<proteinExistence type="predicted"/>
<organism evidence="1 2">
    <name type="scientific">Trichonephila clavata</name>
    <name type="common">Joro spider</name>
    <name type="synonym">Nephila clavata</name>
    <dbReference type="NCBI Taxonomy" id="2740835"/>
    <lineage>
        <taxon>Eukaryota</taxon>
        <taxon>Metazoa</taxon>
        <taxon>Ecdysozoa</taxon>
        <taxon>Arthropoda</taxon>
        <taxon>Chelicerata</taxon>
        <taxon>Arachnida</taxon>
        <taxon>Araneae</taxon>
        <taxon>Araneomorphae</taxon>
        <taxon>Entelegynae</taxon>
        <taxon>Araneoidea</taxon>
        <taxon>Nephilidae</taxon>
        <taxon>Trichonephila</taxon>
    </lineage>
</organism>
<name>A0A8X6HCA1_TRICU</name>
<protein>
    <submittedName>
        <fullName evidence="1">Uncharacterized protein</fullName>
    </submittedName>
</protein>